<reference evidence="9 10" key="1">
    <citation type="submission" date="2016-07" db="EMBL/GenBank/DDBJ databases">
        <title>Pervasive Adenine N6-methylation of Active Genes in Fungi.</title>
        <authorList>
            <consortium name="DOE Joint Genome Institute"/>
            <person name="Mondo S.J."/>
            <person name="Dannebaum R.O."/>
            <person name="Kuo R.C."/>
            <person name="Labutti K."/>
            <person name="Haridas S."/>
            <person name="Kuo A."/>
            <person name="Salamov A."/>
            <person name="Ahrendt S.R."/>
            <person name="Lipzen A."/>
            <person name="Sullivan W."/>
            <person name="Andreopoulos W.B."/>
            <person name="Clum A."/>
            <person name="Lindquist E."/>
            <person name="Daum C."/>
            <person name="Ramamoorthy G.K."/>
            <person name="Gryganskyi A."/>
            <person name="Culley D."/>
            <person name="Magnuson J.K."/>
            <person name="James T.Y."/>
            <person name="O'Malley M.A."/>
            <person name="Stajich J.E."/>
            <person name="Spatafora J.W."/>
            <person name="Visel A."/>
            <person name="Grigoriev I.V."/>
        </authorList>
    </citation>
    <scope>NUCLEOTIDE SEQUENCE [LARGE SCALE GENOMIC DNA]</scope>
    <source>
        <strain evidence="9 10">NRRL 3116</strain>
    </source>
</reference>
<dbReference type="Proteomes" id="UP000193648">
    <property type="component" value="Unassembled WGS sequence"/>
</dbReference>
<dbReference type="STRING" id="64571.A0A1Y2H062"/>
<dbReference type="EMBL" id="MCFF01000004">
    <property type="protein sequence ID" value="ORZ27391.1"/>
    <property type="molecule type" value="Genomic_DNA"/>
</dbReference>
<sequence length="374" mass="41753">MLAIIFVILTAVVANQTKPKSETFAPFITTRRKSKVASTSTASSSTRSGWFTRNILEPLVGPTVPDHTITDYYFFLLATLNDDSGQYLGIFHQWFVISELQELSEAGTSQVTSQAEDRKQKAVQAKINKDYHETARAYVDAAKLYEKSGSQFNFMEAAGAYEDAFKAYQMVKQTGPALQCLENAARLFRSNDRGASRAAKIYNQLGDLLKSQDPKKAAEMYREAAELFQSAGDGRALHATIRLAEQLCVLHNYAQAFSLYKETIIPETMSQEILRYTTRDHILNAIIAHLGATQGDWIVFETDIEHFEEACPDFGASQGLRVLKSLAKAEREHDATLFREACQGFDRLHSGGMPDWQVGLLLKEKQKLEGGSLL</sequence>
<dbReference type="SUPFAM" id="SSF48452">
    <property type="entry name" value="TPR-like"/>
    <property type="match status" value="1"/>
</dbReference>
<accession>A0A1Y2H062</accession>
<dbReference type="GO" id="GO:0005483">
    <property type="term" value="F:soluble NSF attachment protein activity"/>
    <property type="evidence" value="ECO:0007669"/>
    <property type="project" value="TreeGrafter"/>
</dbReference>
<dbReference type="GO" id="GO:0019905">
    <property type="term" value="F:syntaxin binding"/>
    <property type="evidence" value="ECO:0007669"/>
    <property type="project" value="TreeGrafter"/>
</dbReference>
<comment type="subcellular location">
    <subcellularLocation>
        <location evidence="1">Membrane</location>
        <topology evidence="1">Peripheral membrane protein</topology>
    </subcellularLocation>
</comment>
<evidence type="ECO:0000256" key="1">
    <source>
        <dbReference type="ARBA" id="ARBA00004170"/>
    </source>
</evidence>
<dbReference type="GO" id="GO:0005774">
    <property type="term" value="C:vacuolar membrane"/>
    <property type="evidence" value="ECO:0007669"/>
    <property type="project" value="TreeGrafter"/>
</dbReference>
<comment type="similarity">
    <text evidence="2">Belongs to the SNAP family.</text>
</comment>
<dbReference type="InterPro" id="IPR000744">
    <property type="entry name" value="NSF_attach"/>
</dbReference>
<proteinExistence type="inferred from homology"/>
<dbReference type="InParanoid" id="A0A1Y2H062"/>
<evidence type="ECO:0000256" key="8">
    <source>
        <dbReference type="ARBA" id="ARBA00042485"/>
    </source>
</evidence>
<evidence type="ECO:0000256" key="6">
    <source>
        <dbReference type="ARBA" id="ARBA00023136"/>
    </source>
</evidence>
<keyword evidence="3" id="KW-0813">Transport</keyword>
<comment type="caution">
    <text evidence="9">The sequence shown here is derived from an EMBL/GenBank/DDBJ whole genome shotgun (WGS) entry which is preliminary data.</text>
</comment>
<keyword evidence="6" id="KW-0472">Membrane</keyword>
<dbReference type="Pfam" id="PF14938">
    <property type="entry name" value="SNAP"/>
    <property type="match status" value="1"/>
</dbReference>
<keyword evidence="4" id="KW-0931">ER-Golgi transport</keyword>
<evidence type="ECO:0000256" key="7">
    <source>
        <dbReference type="ARBA" id="ARBA00040047"/>
    </source>
</evidence>
<evidence type="ECO:0000256" key="3">
    <source>
        <dbReference type="ARBA" id="ARBA00022448"/>
    </source>
</evidence>
<dbReference type="PANTHER" id="PTHR13768:SF2">
    <property type="entry name" value="GAMMA-SOLUBLE NSF ATTACHMENT PROTEIN"/>
    <property type="match status" value="1"/>
</dbReference>
<keyword evidence="10" id="KW-1185">Reference proteome</keyword>
<evidence type="ECO:0000256" key="4">
    <source>
        <dbReference type="ARBA" id="ARBA00022892"/>
    </source>
</evidence>
<organism evidence="9 10">
    <name type="scientific">Lobosporangium transversale</name>
    <dbReference type="NCBI Taxonomy" id="64571"/>
    <lineage>
        <taxon>Eukaryota</taxon>
        <taxon>Fungi</taxon>
        <taxon>Fungi incertae sedis</taxon>
        <taxon>Mucoromycota</taxon>
        <taxon>Mortierellomycotina</taxon>
        <taxon>Mortierellomycetes</taxon>
        <taxon>Mortierellales</taxon>
        <taxon>Mortierellaceae</taxon>
        <taxon>Lobosporangium</taxon>
    </lineage>
</organism>
<dbReference type="GO" id="GO:0006886">
    <property type="term" value="P:intracellular protein transport"/>
    <property type="evidence" value="ECO:0007669"/>
    <property type="project" value="InterPro"/>
</dbReference>
<dbReference type="InterPro" id="IPR011990">
    <property type="entry name" value="TPR-like_helical_dom_sf"/>
</dbReference>
<dbReference type="PANTHER" id="PTHR13768">
    <property type="entry name" value="SOLUBLE NSF ATTACHMENT PROTEIN SNAP"/>
    <property type="match status" value="1"/>
</dbReference>
<dbReference type="Gene3D" id="1.25.40.10">
    <property type="entry name" value="Tetratricopeptide repeat domain"/>
    <property type="match status" value="1"/>
</dbReference>
<keyword evidence="5" id="KW-0653">Protein transport</keyword>
<evidence type="ECO:0000313" key="9">
    <source>
        <dbReference type="EMBL" id="ORZ27391.1"/>
    </source>
</evidence>
<protein>
    <recommendedName>
        <fullName evidence="7">Gamma-soluble NSF attachment protein</fullName>
    </recommendedName>
    <alternativeName>
        <fullName evidence="8">N-ethylmaleimide-sensitive factor attachment protein gamma</fullName>
    </alternativeName>
</protein>
<dbReference type="GeneID" id="33569349"/>
<dbReference type="GO" id="GO:0031201">
    <property type="term" value="C:SNARE complex"/>
    <property type="evidence" value="ECO:0007669"/>
    <property type="project" value="TreeGrafter"/>
</dbReference>
<gene>
    <name evidence="9" type="ORF">BCR41DRAFT_383826</name>
</gene>
<dbReference type="RefSeq" id="XP_021885118.1">
    <property type="nucleotide sequence ID" value="XM_022027506.1"/>
</dbReference>
<evidence type="ECO:0000256" key="5">
    <source>
        <dbReference type="ARBA" id="ARBA00022927"/>
    </source>
</evidence>
<name>A0A1Y2H062_9FUNG</name>
<evidence type="ECO:0000256" key="2">
    <source>
        <dbReference type="ARBA" id="ARBA00010050"/>
    </source>
</evidence>
<dbReference type="OrthoDB" id="9984275at2759"/>
<evidence type="ECO:0000313" key="10">
    <source>
        <dbReference type="Proteomes" id="UP000193648"/>
    </source>
</evidence>
<dbReference type="AlphaFoldDB" id="A0A1Y2H062"/>
<dbReference type="GO" id="GO:0016192">
    <property type="term" value="P:vesicle-mediated transport"/>
    <property type="evidence" value="ECO:0007669"/>
    <property type="project" value="UniProtKB-KW"/>
</dbReference>